<dbReference type="AlphaFoldDB" id="A0A919IVU2"/>
<sequence length="92" mass="10766">MTNEYTDRTCIETIDEKRYLIDLCEDTREIVFRHDDETETEIRRYSFETFADVASGLLIDIDREIVIPAGLVAMLKQWANLDPIGLRLREQG</sequence>
<keyword evidence="2" id="KW-1185">Reference proteome</keyword>
<dbReference type="Proteomes" id="UP000619479">
    <property type="component" value="Unassembled WGS sequence"/>
</dbReference>
<organism evidence="1 2">
    <name type="scientific">Actinoplanes cyaneus</name>
    <dbReference type="NCBI Taxonomy" id="52696"/>
    <lineage>
        <taxon>Bacteria</taxon>
        <taxon>Bacillati</taxon>
        <taxon>Actinomycetota</taxon>
        <taxon>Actinomycetes</taxon>
        <taxon>Micromonosporales</taxon>
        <taxon>Micromonosporaceae</taxon>
        <taxon>Actinoplanes</taxon>
    </lineage>
</organism>
<name>A0A919IVU2_9ACTN</name>
<dbReference type="EMBL" id="BOMH01000056">
    <property type="protein sequence ID" value="GID68995.1"/>
    <property type="molecule type" value="Genomic_DNA"/>
</dbReference>
<dbReference type="RefSeq" id="WP_203750304.1">
    <property type="nucleotide sequence ID" value="NZ_BAAAUC010000001.1"/>
</dbReference>
<gene>
    <name evidence="1" type="ORF">Acy02nite_68760</name>
</gene>
<protein>
    <submittedName>
        <fullName evidence="1">Uncharacterized protein</fullName>
    </submittedName>
</protein>
<comment type="caution">
    <text evidence="1">The sequence shown here is derived from an EMBL/GenBank/DDBJ whole genome shotgun (WGS) entry which is preliminary data.</text>
</comment>
<evidence type="ECO:0000313" key="1">
    <source>
        <dbReference type="EMBL" id="GID68995.1"/>
    </source>
</evidence>
<proteinExistence type="predicted"/>
<evidence type="ECO:0000313" key="2">
    <source>
        <dbReference type="Proteomes" id="UP000619479"/>
    </source>
</evidence>
<accession>A0A919IVU2</accession>
<reference evidence="1" key="1">
    <citation type="submission" date="2021-01" db="EMBL/GenBank/DDBJ databases">
        <title>Whole genome shotgun sequence of Actinoplanes cyaneus NBRC 14990.</title>
        <authorList>
            <person name="Komaki H."/>
            <person name="Tamura T."/>
        </authorList>
    </citation>
    <scope>NUCLEOTIDE SEQUENCE</scope>
    <source>
        <strain evidence="1">NBRC 14990</strain>
    </source>
</reference>